<dbReference type="EMBL" id="BNAW01000070">
    <property type="protein sequence ID" value="GHG47903.1"/>
    <property type="molecule type" value="Genomic_DNA"/>
</dbReference>
<feature type="domain" description="PAS" evidence="1">
    <location>
        <begin position="32"/>
        <end position="68"/>
    </location>
</feature>
<accession>A0ABQ3KR79</accession>
<evidence type="ECO:0000313" key="2">
    <source>
        <dbReference type="EMBL" id="GHG47903.1"/>
    </source>
</evidence>
<dbReference type="Pfam" id="PF00989">
    <property type="entry name" value="PAS"/>
    <property type="match status" value="1"/>
</dbReference>
<name>A0ABQ3KR79_9PSEU</name>
<reference evidence="3" key="1">
    <citation type="journal article" date="2019" name="Int. J. Syst. Evol. Microbiol.">
        <title>The Global Catalogue of Microorganisms (GCM) 10K type strain sequencing project: providing services to taxonomists for standard genome sequencing and annotation.</title>
        <authorList>
            <consortium name="The Broad Institute Genomics Platform"/>
            <consortium name="The Broad Institute Genome Sequencing Center for Infectious Disease"/>
            <person name="Wu L."/>
            <person name="Ma J."/>
        </authorList>
    </citation>
    <scope>NUCLEOTIDE SEQUENCE [LARGE SCALE GENOMIC DNA]</scope>
    <source>
        <strain evidence="3">CGMCC 4.7680</strain>
    </source>
</reference>
<dbReference type="Gene3D" id="3.30.450.20">
    <property type="entry name" value="PAS domain"/>
    <property type="match status" value="1"/>
</dbReference>
<organism evidence="2 3">
    <name type="scientific">Amycolatopsis bullii</name>
    <dbReference type="NCBI Taxonomy" id="941987"/>
    <lineage>
        <taxon>Bacteria</taxon>
        <taxon>Bacillati</taxon>
        <taxon>Actinomycetota</taxon>
        <taxon>Actinomycetes</taxon>
        <taxon>Pseudonocardiales</taxon>
        <taxon>Pseudonocardiaceae</taxon>
        <taxon>Amycolatopsis</taxon>
    </lineage>
</organism>
<dbReference type="RefSeq" id="WP_191316821.1">
    <property type="nucleotide sequence ID" value="NZ_BNAW01000070.1"/>
</dbReference>
<dbReference type="InterPro" id="IPR016032">
    <property type="entry name" value="Sig_transdc_resp-reg_C-effctor"/>
</dbReference>
<dbReference type="Proteomes" id="UP000649955">
    <property type="component" value="Unassembled WGS sequence"/>
</dbReference>
<dbReference type="InterPro" id="IPR000792">
    <property type="entry name" value="Tscrpt_reg_LuxR_C"/>
</dbReference>
<dbReference type="InterPro" id="IPR013767">
    <property type="entry name" value="PAS_fold"/>
</dbReference>
<dbReference type="InterPro" id="IPR036388">
    <property type="entry name" value="WH-like_DNA-bd_sf"/>
</dbReference>
<dbReference type="SUPFAM" id="SSF55785">
    <property type="entry name" value="PYP-like sensor domain (PAS domain)"/>
    <property type="match status" value="1"/>
</dbReference>
<proteinExistence type="predicted"/>
<keyword evidence="3" id="KW-1185">Reference proteome</keyword>
<dbReference type="SMART" id="SM00421">
    <property type="entry name" value="HTH_LUXR"/>
    <property type="match status" value="1"/>
</dbReference>
<dbReference type="PROSITE" id="PS50112">
    <property type="entry name" value="PAS"/>
    <property type="match status" value="1"/>
</dbReference>
<comment type="caution">
    <text evidence="2">The sequence shown here is derived from an EMBL/GenBank/DDBJ whole genome shotgun (WGS) entry which is preliminary data.</text>
</comment>
<gene>
    <name evidence="2" type="ORF">GCM10017567_83240</name>
</gene>
<protein>
    <recommendedName>
        <fullName evidence="1">PAS domain-containing protein</fullName>
    </recommendedName>
</protein>
<dbReference type="InterPro" id="IPR035965">
    <property type="entry name" value="PAS-like_dom_sf"/>
</dbReference>
<dbReference type="Pfam" id="PF00196">
    <property type="entry name" value="GerE"/>
    <property type="match status" value="1"/>
</dbReference>
<sequence>MEASPAPGGICPTQRTARPAAGQLSEFCVANLDHNLLVLEANAEFLNYLGRSAAEVYGRTFSKFVHPSVERLVSQHLAGLRAGTRDRFTTRMLAERPSYTVASGVLTGIAVRKAAGGVSGIVMLLRPDRAHAVEGASESDQRKTLSELDARVLEGIATGISTARLATKLYLSRQGIEYHVSAMLRRFKTPNRSALVSKAYAQGILPVGQWPPKVSPENIH</sequence>
<dbReference type="SUPFAM" id="SSF46894">
    <property type="entry name" value="C-terminal effector domain of the bipartite response regulators"/>
    <property type="match status" value="1"/>
</dbReference>
<evidence type="ECO:0000259" key="1">
    <source>
        <dbReference type="PROSITE" id="PS50112"/>
    </source>
</evidence>
<dbReference type="Gene3D" id="1.10.10.10">
    <property type="entry name" value="Winged helix-like DNA-binding domain superfamily/Winged helix DNA-binding domain"/>
    <property type="match status" value="1"/>
</dbReference>
<dbReference type="CDD" id="cd00130">
    <property type="entry name" value="PAS"/>
    <property type="match status" value="1"/>
</dbReference>
<dbReference type="InterPro" id="IPR000014">
    <property type="entry name" value="PAS"/>
</dbReference>
<evidence type="ECO:0000313" key="3">
    <source>
        <dbReference type="Proteomes" id="UP000649955"/>
    </source>
</evidence>